<dbReference type="InterPro" id="IPR029044">
    <property type="entry name" value="Nucleotide-diphossugar_trans"/>
</dbReference>
<evidence type="ECO:0000313" key="1">
    <source>
        <dbReference type="EMBL" id="KAH7313619.1"/>
    </source>
</evidence>
<dbReference type="InterPro" id="IPR008441">
    <property type="entry name" value="AfumC-like_glycosyl_Trfase"/>
</dbReference>
<sequence>MDYPQIPASTMLPYSPAALPSEPDPLPTALTSPPAPQRGGKNIFAFWHSGLRTLPPYLLRNVLAWYQRFSPVGWHIYVLDTVPDSPLNVANFIDTNSPSVVPEAFTKGTIGGGFVAQHTSDLVRFPLLLRYGGAYLDVSLLQFGDLNWLWDQHLANPDSPYEFSGYTMGDPPEHISIVNFAMMAIADCPLVLRAHRILLKLWEGKTSTAGAHASPLVSHVPLMRVPDGLVQSEDGQEKMDINDEGMTDYAIQIQCFGSAERWLDEAGGWNGPEYVRTKCWLYSMIDMAYVSEQLTGWNSRRQYELLATKLPSSGEAESDDQKLAREIVEKSIAQSWSLKLAHGFSAKLFGAPTLGFLWRANPGSDCADGTYAGWLRWAQLNLMQTNPPKPLVVPEYSPTMVASLDAML</sequence>
<reference evidence="1" key="1">
    <citation type="journal article" date="2021" name="Nat. Commun.">
        <title>Genetic determinants of endophytism in the Arabidopsis root mycobiome.</title>
        <authorList>
            <person name="Mesny F."/>
            <person name="Miyauchi S."/>
            <person name="Thiergart T."/>
            <person name="Pickel B."/>
            <person name="Atanasova L."/>
            <person name="Karlsson M."/>
            <person name="Huettel B."/>
            <person name="Barry K.W."/>
            <person name="Haridas S."/>
            <person name="Chen C."/>
            <person name="Bauer D."/>
            <person name="Andreopoulos W."/>
            <person name="Pangilinan J."/>
            <person name="LaButti K."/>
            <person name="Riley R."/>
            <person name="Lipzen A."/>
            <person name="Clum A."/>
            <person name="Drula E."/>
            <person name="Henrissat B."/>
            <person name="Kohler A."/>
            <person name="Grigoriev I.V."/>
            <person name="Martin F.M."/>
            <person name="Hacquard S."/>
        </authorList>
    </citation>
    <scope>NUCLEOTIDE SEQUENCE</scope>
    <source>
        <strain evidence="1">MPI-CAGE-CH-0235</strain>
    </source>
</reference>
<comment type="caution">
    <text evidence="1">The sequence shown here is derived from an EMBL/GenBank/DDBJ whole genome shotgun (WGS) entry which is preliminary data.</text>
</comment>
<dbReference type="EMBL" id="JAGPNK010000009">
    <property type="protein sequence ID" value="KAH7313619.1"/>
    <property type="molecule type" value="Genomic_DNA"/>
</dbReference>
<dbReference type="SUPFAM" id="SSF53448">
    <property type="entry name" value="Nucleotide-diphospho-sugar transferases"/>
    <property type="match status" value="1"/>
</dbReference>
<gene>
    <name evidence="1" type="ORF">B0I35DRAFT_435555</name>
</gene>
<organism evidence="1 2">
    <name type="scientific">Stachybotrys elegans</name>
    <dbReference type="NCBI Taxonomy" id="80388"/>
    <lineage>
        <taxon>Eukaryota</taxon>
        <taxon>Fungi</taxon>
        <taxon>Dikarya</taxon>
        <taxon>Ascomycota</taxon>
        <taxon>Pezizomycotina</taxon>
        <taxon>Sordariomycetes</taxon>
        <taxon>Hypocreomycetidae</taxon>
        <taxon>Hypocreales</taxon>
        <taxon>Stachybotryaceae</taxon>
        <taxon>Stachybotrys</taxon>
    </lineage>
</organism>
<name>A0A8K0SNT4_9HYPO</name>
<evidence type="ECO:0008006" key="3">
    <source>
        <dbReference type="Google" id="ProtNLM"/>
    </source>
</evidence>
<proteinExistence type="predicted"/>
<evidence type="ECO:0000313" key="2">
    <source>
        <dbReference type="Proteomes" id="UP000813444"/>
    </source>
</evidence>
<dbReference type="GO" id="GO:0016757">
    <property type="term" value="F:glycosyltransferase activity"/>
    <property type="evidence" value="ECO:0007669"/>
    <property type="project" value="InterPro"/>
</dbReference>
<dbReference type="Pfam" id="PF05704">
    <property type="entry name" value="Caps_synth"/>
    <property type="match status" value="1"/>
</dbReference>
<dbReference type="Gene3D" id="3.90.550.20">
    <property type="match status" value="1"/>
</dbReference>
<dbReference type="Proteomes" id="UP000813444">
    <property type="component" value="Unassembled WGS sequence"/>
</dbReference>
<accession>A0A8K0SNT4</accession>
<keyword evidence="2" id="KW-1185">Reference proteome</keyword>
<dbReference type="OrthoDB" id="409543at2759"/>
<protein>
    <recommendedName>
        <fullName evidence="3">Capsule polysaccharide biosynthesis protein</fullName>
    </recommendedName>
</protein>
<dbReference type="AlphaFoldDB" id="A0A8K0SNT4"/>